<evidence type="ECO:0000313" key="2">
    <source>
        <dbReference type="EMBL" id="KPM33874.1"/>
    </source>
</evidence>
<reference evidence="2 3" key="1">
    <citation type="submission" date="2015-09" db="EMBL/GenBank/DDBJ databases">
        <title>Draft genome of a European isolate of the apple canker pathogen Neonectria ditissima.</title>
        <authorList>
            <person name="Gomez-Cortecero A."/>
            <person name="Harrison R.J."/>
            <person name="Armitage A.D."/>
        </authorList>
    </citation>
    <scope>NUCLEOTIDE SEQUENCE [LARGE SCALE GENOMIC DNA]</scope>
    <source>
        <strain evidence="2 3">R09/05</strain>
    </source>
</reference>
<feature type="compositionally biased region" description="Polar residues" evidence="1">
    <location>
        <begin position="7"/>
        <end position="23"/>
    </location>
</feature>
<proteinExistence type="predicted"/>
<dbReference type="EMBL" id="LKCW01000572">
    <property type="protein sequence ID" value="KPM33874.1"/>
    <property type="molecule type" value="Genomic_DNA"/>
</dbReference>
<protein>
    <submittedName>
        <fullName evidence="2">Uncharacterized protein</fullName>
    </submittedName>
</protein>
<evidence type="ECO:0000313" key="3">
    <source>
        <dbReference type="Proteomes" id="UP000050424"/>
    </source>
</evidence>
<gene>
    <name evidence="2" type="ORF">AK830_g12698</name>
</gene>
<feature type="region of interest" description="Disordered" evidence="1">
    <location>
        <begin position="1"/>
        <end position="57"/>
    </location>
</feature>
<comment type="caution">
    <text evidence="2">The sequence shown here is derived from an EMBL/GenBank/DDBJ whole genome shotgun (WGS) entry which is preliminary data.</text>
</comment>
<keyword evidence="3" id="KW-1185">Reference proteome</keyword>
<feature type="non-terminal residue" evidence="2">
    <location>
        <position position="57"/>
    </location>
</feature>
<evidence type="ECO:0000256" key="1">
    <source>
        <dbReference type="SAM" id="MobiDB-lite"/>
    </source>
</evidence>
<sequence>MAISALATRSNLSLFPLSQNPNPMTAVPFPIRPRPANAPQPTTRDTLTPSHRPPRPR</sequence>
<dbReference type="AlphaFoldDB" id="A0A0P7AAD0"/>
<dbReference type="Proteomes" id="UP000050424">
    <property type="component" value="Unassembled WGS sequence"/>
</dbReference>
<accession>A0A0P7AAD0</accession>
<feature type="compositionally biased region" description="Polar residues" evidence="1">
    <location>
        <begin position="39"/>
        <end position="49"/>
    </location>
</feature>
<organism evidence="2 3">
    <name type="scientific">Neonectria ditissima</name>
    <dbReference type="NCBI Taxonomy" id="78410"/>
    <lineage>
        <taxon>Eukaryota</taxon>
        <taxon>Fungi</taxon>
        <taxon>Dikarya</taxon>
        <taxon>Ascomycota</taxon>
        <taxon>Pezizomycotina</taxon>
        <taxon>Sordariomycetes</taxon>
        <taxon>Hypocreomycetidae</taxon>
        <taxon>Hypocreales</taxon>
        <taxon>Nectriaceae</taxon>
        <taxon>Neonectria</taxon>
    </lineage>
</organism>
<name>A0A0P7AAD0_9HYPO</name>